<evidence type="ECO:0000313" key="1">
    <source>
        <dbReference type="Proteomes" id="UP000515140"/>
    </source>
</evidence>
<dbReference type="RefSeq" id="XP_020855778.1">
    <property type="nucleotide sequence ID" value="XM_021000119.1"/>
</dbReference>
<dbReference type="Gene3D" id="3.80.10.10">
    <property type="entry name" value="Ribonuclease Inhibitor"/>
    <property type="match status" value="1"/>
</dbReference>
<dbReference type="Proteomes" id="UP000515140">
    <property type="component" value="Unplaced"/>
</dbReference>
<dbReference type="InterPro" id="IPR001611">
    <property type="entry name" value="Leu-rich_rpt"/>
</dbReference>
<evidence type="ECO:0000313" key="2">
    <source>
        <dbReference type="RefSeq" id="XP_020855778.1"/>
    </source>
</evidence>
<accession>A0A6P5LCV2</accession>
<reference evidence="2" key="1">
    <citation type="submission" date="2025-08" db="UniProtKB">
        <authorList>
            <consortium name="RefSeq"/>
        </authorList>
    </citation>
    <scope>IDENTIFICATION</scope>
    <source>
        <tissue evidence="2">Spleen</tissue>
    </source>
</reference>
<dbReference type="SUPFAM" id="SSF52058">
    <property type="entry name" value="L domain-like"/>
    <property type="match status" value="1"/>
</dbReference>
<dbReference type="AlphaFoldDB" id="A0A6P5LCV2"/>
<proteinExistence type="predicted"/>
<gene>
    <name evidence="2" type="primary">LRRC72</name>
</gene>
<dbReference type="PROSITE" id="PS51450">
    <property type="entry name" value="LRR"/>
    <property type="match status" value="1"/>
</dbReference>
<dbReference type="PANTHER" id="PTHR46759">
    <property type="entry name" value="LEUCINE-RICH REPEAT-CONTAINING PROTEIN 72"/>
    <property type="match status" value="1"/>
</dbReference>
<protein>
    <submittedName>
        <fullName evidence="2">Leucine-rich repeat-containing protein 72 isoform X2</fullName>
    </submittedName>
</protein>
<dbReference type="InterPro" id="IPR042655">
    <property type="entry name" value="LRC72"/>
</dbReference>
<dbReference type="InterPro" id="IPR032675">
    <property type="entry name" value="LRR_dom_sf"/>
</dbReference>
<sequence>MTQEASGTETVFPSSLSGQTQWVLETSSTLSLSTTPQHLRRDSSVFLTPISLCSSQGRAGRFRTRTPVPLALRRIATTENADVAKPSEADLSREKSLKAVEEQKKLCGHRRDIDVLELFLSRKGLVDVIDLAKFCKLKYLWLSFNKLQDIRFLLRNPCLVELYLDNNSLYKVEDLYRNPLSQDAKQYRMYTVYHLPSLWLLDRKEITLAERKTAIHMFNHERSQILQAIAFGRKVDKAPVVVPYEPRPTEASGTVEPTYLCRNLFHNEEDAVFVRSMKRSVTQFNFVDWDIVPTRAERHCESKAERPAEWTTVTIR</sequence>
<keyword evidence="1" id="KW-1185">Reference proteome</keyword>
<organism evidence="1 2">
    <name type="scientific">Phascolarctos cinereus</name>
    <name type="common">Koala</name>
    <dbReference type="NCBI Taxonomy" id="38626"/>
    <lineage>
        <taxon>Eukaryota</taxon>
        <taxon>Metazoa</taxon>
        <taxon>Chordata</taxon>
        <taxon>Craniata</taxon>
        <taxon>Vertebrata</taxon>
        <taxon>Euteleostomi</taxon>
        <taxon>Mammalia</taxon>
        <taxon>Metatheria</taxon>
        <taxon>Diprotodontia</taxon>
        <taxon>Phascolarctidae</taxon>
        <taxon>Phascolarctos</taxon>
    </lineage>
</organism>
<dbReference type="PANTHER" id="PTHR46759:SF1">
    <property type="entry name" value="LEUCINE-RICH REPEAT-CONTAINING PROTEIN 72"/>
    <property type="match status" value="1"/>
</dbReference>
<dbReference type="GeneID" id="110217639"/>
<name>A0A6P5LCV2_PHACI</name>
<dbReference type="CTD" id="100506049"/>